<dbReference type="EMBL" id="JACOFV010000028">
    <property type="protein sequence ID" value="MBC3864301.1"/>
    <property type="molecule type" value="Genomic_DNA"/>
</dbReference>
<dbReference type="SMART" id="SM00354">
    <property type="entry name" value="HTH_LACI"/>
    <property type="match status" value="1"/>
</dbReference>
<dbReference type="PROSITE" id="PS50932">
    <property type="entry name" value="HTH_LACI_2"/>
    <property type="match status" value="1"/>
</dbReference>
<dbReference type="RefSeq" id="WP_186914245.1">
    <property type="nucleotide sequence ID" value="NZ_JACOFV010000028.1"/>
</dbReference>
<keyword evidence="2" id="KW-0805">Transcription regulation</keyword>
<evidence type="ECO:0000313" key="7">
    <source>
        <dbReference type="Proteomes" id="UP000634011"/>
    </source>
</evidence>
<dbReference type="AlphaFoldDB" id="A0A923HHS9"/>
<dbReference type="GO" id="GO:0003700">
    <property type="term" value="F:DNA-binding transcription factor activity"/>
    <property type="evidence" value="ECO:0007669"/>
    <property type="project" value="TreeGrafter"/>
</dbReference>
<organism evidence="6 7">
    <name type="scientific">Undibacterium jejuense</name>
    <dbReference type="NCBI Taxonomy" id="1344949"/>
    <lineage>
        <taxon>Bacteria</taxon>
        <taxon>Pseudomonadati</taxon>
        <taxon>Pseudomonadota</taxon>
        <taxon>Betaproteobacteria</taxon>
        <taxon>Burkholderiales</taxon>
        <taxon>Oxalobacteraceae</taxon>
        <taxon>Undibacterium</taxon>
    </lineage>
</organism>
<proteinExistence type="predicted"/>
<dbReference type="InterPro" id="IPR010982">
    <property type="entry name" value="Lambda_DNA-bd_dom_sf"/>
</dbReference>
<gene>
    <name evidence="6" type="ORF">H8K32_19550</name>
</gene>
<sequence>MLKKQKITLKYVAETAGVSLASASYALNGGGSLGRETRERVIAVAQQLGYSPNQAAKTMRTGRTSTIGLVVPDLTNPFFPQLVQTVICALGEAGYETFVTNTLGVKEVENRSIQTLIQLGVDGLIWFPISEASATEIELHGKPTVAIDRFVPGLDGVVADCYMGGRLAAAMLIEKGHQRIGMINAPSEVLSVRQRTMGAREYVEEHGQLVWEVEASFNPDLDSDVIKVLAEKRVTGIIAGADVIAIGAIRVLRSLSMSVPEDVSVVGFDNIPWCELSSPPLSTISFPIHEIGLEAVKILLNRIDNAAEPHKRVVFDVEPIHRDSIVPPKNMCHD</sequence>
<dbReference type="PANTHER" id="PTHR30146:SF148">
    <property type="entry name" value="HTH-TYPE TRANSCRIPTIONAL REPRESSOR PURR-RELATED"/>
    <property type="match status" value="1"/>
</dbReference>
<dbReference type="GO" id="GO:0000976">
    <property type="term" value="F:transcription cis-regulatory region binding"/>
    <property type="evidence" value="ECO:0007669"/>
    <property type="project" value="TreeGrafter"/>
</dbReference>
<dbReference type="Gene3D" id="1.10.260.40">
    <property type="entry name" value="lambda repressor-like DNA-binding domains"/>
    <property type="match status" value="1"/>
</dbReference>
<name>A0A923HHS9_9BURK</name>
<keyword evidence="4" id="KW-0804">Transcription</keyword>
<keyword evidence="7" id="KW-1185">Reference proteome</keyword>
<evidence type="ECO:0000259" key="5">
    <source>
        <dbReference type="PROSITE" id="PS50932"/>
    </source>
</evidence>
<protein>
    <submittedName>
        <fullName evidence="6">LacI family DNA-binding transcriptional regulator</fullName>
    </submittedName>
</protein>
<dbReference type="Pfam" id="PF00356">
    <property type="entry name" value="LacI"/>
    <property type="match status" value="1"/>
</dbReference>
<dbReference type="SUPFAM" id="SSF53822">
    <property type="entry name" value="Periplasmic binding protein-like I"/>
    <property type="match status" value="1"/>
</dbReference>
<dbReference type="CDD" id="cd01392">
    <property type="entry name" value="HTH_LacI"/>
    <property type="match status" value="1"/>
</dbReference>
<dbReference type="CDD" id="cd06267">
    <property type="entry name" value="PBP1_LacI_sugar_binding-like"/>
    <property type="match status" value="1"/>
</dbReference>
<evidence type="ECO:0000313" key="6">
    <source>
        <dbReference type="EMBL" id="MBC3864301.1"/>
    </source>
</evidence>
<comment type="caution">
    <text evidence="6">The sequence shown here is derived from an EMBL/GenBank/DDBJ whole genome shotgun (WGS) entry which is preliminary data.</text>
</comment>
<dbReference type="InterPro" id="IPR028082">
    <property type="entry name" value="Peripla_BP_I"/>
</dbReference>
<feature type="domain" description="HTH lacI-type" evidence="5">
    <location>
        <begin position="7"/>
        <end position="61"/>
    </location>
</feature>
<dbReference type="PANTHER" id="PTHR30146">
    <property type="entry name" value="LACI-RELATED TRANSCRIPTIONAL REPRESSOR"/>
    <property type="match status" value="1"/>
</dbReference>
<dbReference type="InterPro" id="IPR000843">
    <property type="entry name" value="HTH_LacI"/>
</dbReference>
<dbReference type="Pfam" id="PF13377">
    <property type="entry name" value="Peripla_BP_3"/>
    <property type="match status" value="1"/>
</dbReference>
<evidence type="ECO:0000256" key="3">
    <source>
        <dbReference type="ARBA" id="ARBA00023125"/>
    </source>
</evidence>
<dbReference type="Proteomes" id="UP000634011">
    <property type="component" value="Unassembled WGS sequence"/>
</dbReference>
<evidence type="ECO:0000256" key="2">
    <source>
        <dbReference type="ARBA" id="ARBA00023015"/>
    </source>
</evidence>
<reference evidence="6" key="1">
    <citation type="submission" date="2020-08" db="EMBL/GenBank/DDBJ databases">
        <title>Novel species isolated from subtropical streams in China.</title>
        <authorList>
            <person name="Lu H."/>
        </authorList>
    </citation>
    <scope>NUCLEOTIDE SEQUENCE</scope>
    <source>
        <strain evidence="6">KACC 12607</strain>
    </source>
</reference>
<keyword evidence="3 6" id="KW-0238">DNA-binding</keyword>
<dbReference type="SUPFAM" id="SSF47413">
    <property type="entry name" value="lambda repressor-like DNA-binding domains"/>
    <property type="match status" value="1"/>
</dbReference>
<evidence type="ECO:0000256" key="1">
    <source>
        <dbReference type="ARBA" id="ARBA00022491"/>
    </source>
</evidence>
<dbReference type="InterPro" id="IPR046335">
    <property type="entry name" value="LacI/GalR-like_sensor"/>
</dbReference>
<accession>A0A923HHS9</accession>
<dbReference type="Gene3D" id="3.40.50.2300">
    <property type="match status" value="2"/>
</dbReference>
<keyword evidence="1" id="KW-0678">Repressor</keyword>
<evidence type="ECO:0000256" key="4">
    <source>
        <dbReference type="ARBA" id="ARBA00023163"/>
    </source>
</evidence>